<keyword evidence="3" id="KW-0677">Repeat</keyword>
<sequence>MEEQRQILERKLPAILDIIQDAEVKGAYWPGVRAWLKDLKKVAYNANDVFDEFKYEALRREAKKKGQHNMLGIDTVSLLPAHNPILFRHRMAKKLQKIVQTIEVLVTEMNAFGFSHREQAPPSVQWRKTDSIILDSEKDIVSRSRDEEMKKIVRILLDEASNMDLTVLPIVGMGGIGQDHLCATHLQ</sequence>
<dbReference type="Proteomes" id="UP000823388">
    <property type="component" value="Chromosome 9N"/>
</dbReference>
<name>A0A8T0MQP1_PANVG</name>
<accession>A0A8T0MQP1</accession>
<proteinExistence type="inferred from homology"/>
<evidence type="ECO:0000256" key="4">
    <source>
        <dbReference type="ARBA" id="ARBA00022741"/>
    </source>
</evidence>
<gene>
    <name evidence="7" type="ORF">PVAP13_9NG418200</name>
</gene>
<dbReference type="PANTHER" id="PTHR19338">
    <property type="entry name" value="TRANSLOCASE OF INNER MITOCHONDRIAL MEMBRANE 13 HOMOLOG"/>
    <property type="match status" value="1"/>
</dbReference>
<dbReference type="GO" id="GO:0000166">
    <property type="term" value="F:nucleotide binding"/>
    <property type="evidence" value="ECO:0007669"/>
    <property type="project" value="UniProtKB-KW"/>
</dbReference>
<evidence type="ECO:0000256" key="5">
    <source>
        <dbReference type="ARBA" id="ARBA00022821"/>
    </source>
</evidence>
<organism evidence="7 8">
    <name type="scientific">Panicum virgatum</name>
    <name type="common">Blackwell switchgrass</name>
    <dbReference type="NCBI Taxonomy" id="38727"/>
    <lineage>
        <taxon>Eukaryota</taxon>
        <taxon>Viridiplantae</taxon>
        <taxon>Streptophyta</taxon>
        <taxon>Embryophyta</taxon>
        <taxon>Tracheophyta</taxon>
        <taxon>Spermatophyta</taxon>
        <taxon>Magnoliopsida</taxon>
        <taxon>Liliopsida</taxon>
        <taxon>Poales</taxon>
        <taxon>Poaceae</taxon>
        <taxon>PACMAD clade</taxon>
        <taxon>Panicoideae</taxon>
        <taxon>Panicodae</taxon>
        <taxon>Paniceae</taxon>
        <taxon>Panicinae</taxon>
        <taxon>Panicum</taxon>
        <taxon>Panicum sect. Hiantes</taxon>
    </lineage>
</organism>
<dbReference type="InterPro" id="IPR027417">
    <property type="entry name" value="P-loop_NTPase"/>
</dbReference>
<evidence type="ECO:0000256" key="2">
    <source>
        <dbReference type="ARBA" id="ARBA00022614"/>
    </source>
</evidence>
<reference evidence="7" key="1">
    <citation type="submission" date="2020-05" db="EMBL/GenBank/DDBJ databases">
        <title>WGS assembly of Panicum virgatum.</title>
        <authorList>
            <person name="Lovell J.T."/>
            <person name="Jenkins J."/>
            <person name="Shu S."/>
            <person name="Juenger T.E."/>
            <person name="Schmutz J."/>
        </authorList>
    </citation>
    <scope>NUCLEOTIDE SEQUENCE</scope>
    <source>
        <strain evidence="7">AP13</strain>
    </source>
</reference>
<dbReference type="EMBL" id="CM029054">
    <property type="protein sequence ID" value="KAG2538813.1"/>
    <property type="molecule type" value="Genomic_DNA"/>
</dbReference>
<comment type="similarity">
    <text evidence="1">Belongs to the disease resistance NB-LRR family.</text>
</comment>
<evidence type="ECO:0000313" key="7">
    <source>
        <dbReference type="EMBL" id="KAG2538813.1"/>
    </source>
</evidence>
<dbReference type="Gene3D" id="1.20.5.4130">
    <property type="match status" value="1"/>
</dbReference>
<evidence type="ECO:0000256" key="1">
    <source>
        <dbReference type="ARBA" id="ARBA00008894"/>
    </source>
</evidence>
<dbReference type="GO" id="GO:0006952">
    <property type="term" value="P:defense response"/>
    <property type="evidence" value="ECO:0007669"/>
    <property type="project" value="UniProtKB-KW"/>
</dbReference>
<comment type="caution">
    <text evidence="7">The sequence shown here is derived from an EMBL/GenBank/DDBJ whole genome shotgun (WGS) entry which is preliminary data.</text>
</comment>
<keyword evidence="4" id="KW-0547">Nucleotide-binding</keyword>
<dbReference type="Pfam" id="PF18052">
    <property type="entry name" value="Rx_N"/>
    <property type="match status" value="1"/>
</dbReference>
<keyword evidence="5" id="KW-0611">Plant defense</keyword>
<dbReference type="InterPro" id="IPR041118">
    <property type="entry name" value="Rx_N"/>
</dbReference>
<dbReference type="PANTHER" id="PTHR19338:SF73">
    <property type="entry name" value="DISEASE RESISTANCE PROTEIN RGA2-LIKE"/>
    <property type="match status" value="1"/>
</dbReference>
<evidence type="ECO:0000259" key="6">
    <source>
        <dbReference type="Pfam" id="PF18052"/>
    </source>
</evidence>
<feature type="domain" description="Disease resistance N-terminal" evidence="6">
    <location>
        <begin position="2"/>
        <end position="66"/>
    </location>
</feature>
<evidence type="ECO:0000313" key="8">
    <source>
        <dbReference type="Proteomes" id="UP000823388"/>
    </source>
</evidence>
<evidence type="ECO:0000256" key="3">
    <source>
        <dbReference type="ARBA" id="ARBA00022737"/>
    </source>
</evidence>
<keyword evidence="2" id="KW-0433">Leucine-rich repeat</keyword>
<protein>
    <recommendedName>
        <fullName evidence="6">Disease resistance N-terminal domain-containing protein</fullName>
    </recommendedName>
</protein>
<dbReference type="AlphaFoldDB" id="A0A8T0MQP1"/>
<keyword evidence="8" id="KW-1185">Reference proteome</keyword>
<dbReference type="Gene3D" id="3.40.50.300">
    <property type="entry name" value="P-loop containing nucleotide triphosphate hydrolases"/>
    <property type="match status" value="1"/>
</dbReference>